<dbReference type="EMBL" id="CH933807">
    <property type="protein sequence ID" value="EDW13446.2"/>
    <property type="molecule type" value="Genomic_DNA"/>
</dbReference>
<dbReference type="KEGG" id="dmo:Dmoj_GI19956"/>
<evidence type="ECO:0000313" key="3">
    <source>
        <dbReference type="Proteomes" id="UP000009192"/>
    </source>
</evidence>
<keyword evidence="3" id="KW-1185">Reference proteome</keyword>
<evidence type="ECO:0000313" key="2">
    <source>
        <dbReference type="EMBL" id="EDW13446.2"/>
    </source>
</evidence>
<accession>B4KIE9</accession>
<dbReference type="Proteomes" id="UP000009192">
    <property type="component" value="Unassembled WGS sequence"/>
</dbReference>
<dbReference type="Pfam" id="PF06477">
    <property type="entry name" value="DUF1091"/>
    <property type="match status" value="1"/>
</dbReference>
<proteinExistence type="predicted"/>
<sequence>MFGYFCFLLLIGAVSTEKCKFQIIFDSVSCKNYAPELVEDLNCWIVHLNNRSYISANLILKVNTSKIYVTSKMDFWKTDNTKVRLYSLRGDACAFLSNIHKNQFMKTLMRTFQEYSNCKCRCPFNAVSKCTSENIDK</sequence>
<organism evidence="2 3">
    <name type="scientific">Drosophila mojavensis</name>
    <name type="common">Fruit fly</name>
    <dbReference type="NCBI Taxonomy" id="7230"/>
    <lineage>
        <taxon>Eukaryota</taxon>
        <taxon>Metazoa</taxon>
        <taxon>Ecdysozoa</taxon>
        <taxon>Arthropoda</taxon>
        <taxon>Hexapoda</taxon>
        <taxon>Insecta</taxon>
        <taxon>Pterygota</taxon>
        <taxon>Neoptera</taxon>
        <taxon>Endopterygota</taxon>
        <taxon>Diptera</taxon>
        <taxon>Brachycera</taxon>
        <taxon>Muscomorpha</taxon>
        <taxon>Ephydroidea</taxon>
        <taxon>Drosophilidae</taxon>
        <taxon>Drosophila</taxon>
    </lineage>
</organism>
<protein>
    <submittedName>
        <fullName evidence="2">Uncharacterized protein</fullName>
    </submittedName>
</protein>
<dbReference type="PANTHER" id="PTHR20898">
    <property type="entry name" value="DAEDALUS ON 3-RELATED-RELATED"/>
    <property type="match status" value="1"/>
</dbReference>
<evidence type="ECO:0000256" key="1">
    <source>
        <dbReference type="SAM" id="SignalP"/>
    </source>
</evidence>
<gene>
    <name evidence="2" type="primary">Dmoj\GI19956</name>
    <name evidence="2" type="ORF">Dmoj_GI19956</name>
</gene>
<dbReference type="PANTHER" id="PTHR20898:SF0">
    <property type="entry name" value="DAEDALUS ON 3-RELATED"/>
    <property type="match status" value="1"/>
</dbReference>
<reference evidence="2 3" key="1">
    <citation type="journal article" date="2007" name="Nature">
        <title>Evolution of genes and genomes on the Drosophila phylogeny.</title>
        <authorList>
            <consortium name="Drosophila 12 Genomes Consortium"/>
            <person name="Clark A.G."/>
            <person name="Eisen M.B."/>
            <person name="Smith D.R."/>
            <person name="Bergman C.M."/>
            <person name="Oliver B."/>
            <person name="Markow T.A."/>
            <person name="Kaufman T.C."/>
            <person name="Kellis M."/>
            <person name="Gelbart W."/>
            <person name="Iyer V.N."/>
            <person name="Pollard D.A."/>
            <person name="Sackton T.B."/>
            <person name="Larracuente A.M."/>
            <person name="Singh N.D."/>
            <person name="Abad J.P."/>
            <person name="Abt D.N."/>
            <person name="Adryan B."/>
            <person name="Aguade M."/>
            <person name="Akashi H."/>
            <person name="Anderson W.W."/>
            <person name="Aquadro C.F."/>
            <person name="Ardell D.H."/>
            <person name="Arguello R."/>
            <person name="Artieri C.G."/>
            <person name="Barbash D.A."/>
            <person name="Barker D."/>
            <person name="Barsanti P."/>
            <person name="Batterham P."/>
            <person name="Batzoglou S."/>
            <person name="Begun D."/>
            <person name="Bhutkar A."/>
            <person name="Blanco E."/>
            <person name="Bosak S.A."/>
            <person name="Bradley R.K."/>
            <person name="Brand A.D."/>
            <person name="Brent M.R."/>
            <person name="Brooks A.N."/>
            <person name="Brown R.H."/>
            <person name="Butlin R.K."/>
            <person name="Caggese C."/>
            <person name="Calvi B.R."/>
            <person name="Bernardo de Carvalho A."/>
            <person name="Caspi A."/>
            <person name="Castrezana S."/>
            <person name="Celniker S.E."/>
            <person name="Chang J.L."/>
            <person name="Chapple C."/>
            <person name="Chatterji S."/>
            <person name="Chinwalla A."/>
            <person name="Civetta A."/>
            <person name="Clifton S.W."/>
            <person name="Comeron J.M."/>
            <person name="Costello J.C."/>
            <person name="Coyne J.A."/>
            <person name="Daub J."/>
            <person name="David R.G."/>
            <person name="Delcher A.L."/>
            <person name="Delehaunty K."/>
            <person name="Do C.B."/>
            <person name="Ebling H."/>
            <person name="Edwards K."/>
            <person name="Eickbush T."/>
            <person name="Evans J.D."/>
            <person name="Filipski A."/>
            <person name="Findeiss S."/>
            <person name="Freyhult E."/>
            <person name="Fulton L."/>
            <person name="Fulton R."/>
            <person name="Garcia A.C."/>
            <person name="Gardiner A."/>
            <person name="Garfield D.A."/>
            <person name="Garvin B.E."/>
            <person name="Gibson G."/>
            <person name="Gilbert D."/>
            <person name="Gnerre S."/>
            <person name="Godfrey J."/>
            <person name="Good R."/>
            <person name="Gotea V."/>
            <person name="Gravely B."/>
            <person name="Greenberg A.J."/>
            <person name="Griffiths-Jones S."/>
            <person name="Gross S."/>
            <person name="Guigo R."/>
            <person name="Gustafson E.A."/>
            <person name="Haerty W."/>
            <person name="Hahn M.W."/>
            <person name="Halligan D.L."/>
            <person name="Halpern A.L."/>
            <person name="Halter G.M."/>
            <person name="Han M.V."/>
            <person name="Heger A."/>
            <person name="Hillier L."/>
            <person name="Hinrichs A.S."/>
            <person name="Holmes I."/>
            <person name="Hoskins R.A."/>
            <person name="Hubisz M.J."/>
            <person name="Hultmark D."/>
            <person name="Huntley M.A."/>
            <person name="Jaffe D.B."/>
            <person name="Jagadeeshan S."/>
            <person name="Jeck W.R."/>
            <person name="Johnson J."/>
            <person name="Jones C.D."/>
            <person name="Jordan W.C."/>
            <person name="Karpen G.H."/>
            <person name="Kataoka E."/>
            <person name="Keightley P.D."/>
            <person name="Kheradpour P."/>
            <person name="Kirkness E.F."/>
            <person name="Koerich L.B."/>
            <person name="Kristiansen K."/>
            <person name="Kudrna D."/>
            <person name="Kulathinal R.J."/>
            <person name="Kumar S."/>
            <person name="Kwok R."/>
            <person name="Lander E."/>
            <person name="Langley C.H."/>
            <person name="Lapoint R."/>
            <person name="Lazzaro B.P."/>
            <person name="Lee S.J."/>
            <person name="Levesque L."/>
            <person name="Li R."/>
            <person name="Lin C.F."/>
            <person name="Lin M.F."/>
            <person name="Lindblad-Toh K."/>
            <person name="Llopart A."/>
            <person name="Long M."/>
            <person name="Low L."/>
            <person name="Lozovsky E."/>
            <person name="Lu J."/>
            <person name="Luo M."/>
            <person name="Machado C.A."/>
            <person name="Makalowski W."/>
            <person name="Marzo M."/>
            <person name="Matsuda M."/>
            <person name="Matzkin L."/>
            <person name="McAllister B."/>
            <person name="McBride C.S."/>
            <person name="McKernan B."/>
            <person name="McKernan K."/>
            <person name="Mendez-Lago M."/>
            <person name="Minx P."/>
            <person name="Mollenhauer M.U."/>
            <person name="Montooth K."/>
            <person name="Mount S.M."/>
            <person name="Mu X."/>
            <person name="Myers E."/>
            <person name="Negre B."/>
            <person name="Newfeld S."/>
            <person name="Nielsen R."/>
            <person name="Noor M.A."/>
            <person name="O'Grady P."/>
            <person name="Pachter L."/>
            <person name="Papaceit M."/>
            <person name="Parisi M.J."/>
            <person name="Parisi M."/>
            <person name="Parts L."/>
            <person name="Pedersen J.S."/>
            <person name="Pesole G."/>
            <person name="Phillippy A.M."/>
            <person name="Ponting C.P."/>
            <person name="Pop M."/>
            <person name="Porcelli D."/>
            <person name="Powell J.R."/>
            <person name="Prohaska S."/>
            <person name="Pruitt K."/>
            <person name="Puig M."/>
            <person name="Quesneville H."/>
            <person name="Ram K.R."/>
            <person name="Rand D."/>
            <person name="Rasmussen M.D."/>
            <person name="Reed L.K."/>
            <person name="Reenan R."/>
            <person name="Reily A."/>
            <person name="Remington K.A."/>
            <person name="Rieger T.T."/>
            <person name="Ritchie M.G."/>
            <person name="Robin C."/>
            <person name="Rogers Y.H."/>
            <person name="Rohde C."/>
            <person name="Rozas J."/>
            <person name="Rubenfield M.J."/>
            <person name="Ruiz A."/>
            <person name="Russo S."/>
            <person name="Salzberg S.L."/>
            <person name="Sanchez-Gracia A."/>
            <person name="Saranga D.J."/>
            <person name="Sato H."/>
            <person name="Schaeffer S.W."/>
            <person name="Schatz M.C."/>
            <person name="Schlenke T."/>
            <person name="Schwartz R."/>
            <person name="Segarra C."/>
            <person name="Singh R.S."/>
            <person name="Sirot L."/>
            <person name="Sirota M."/>
            <person name="Sisneros N.B."/>
            <person name="Smith C.D."/>
            <person name="Smith T.F."/>
            <person name="Spieth J."/>
            <person name="Stage D.E."/>
            <person name="Stark A."/>
            <person name="Stephan W."/>
            <person name="Strausberg R.L."/>
            <person name="Strempel S."/>
            <person name="Sturgill D."/>
            <person name="Sutton G."/>
            <person name="Sutton G.G."/>
            <person name="Tao W."/>
            <person name="Teichmann S."/>
            <person name="Tobari Y.N."/>
            <person name="Tomimura Y."/>
            <person name="Tsolas J.M."/>
            <person name="Valente V.L."/>
            <person name="Venter E."/>
            <person name="Venter J.C."/>
            <person name="Vicario S."/>
            <person name="Vieira F.G."/>
            <person name="Vilella A.J."/>
            <person name="Villasante A."/>
            <person name="Walenz B."/>
            <person name="Wang J."/>
            <person name="Wasserman M."/>
            <person name="Watts T."/>
            <person name="Wilson D."/>
            <person name="Wilson R.K."/>
            <person name="Wing R.A."/>
            <person name="Wolfner M.F."/>
            <person name="Wong A."/>
            <person name="Wong G.K."/>
            <person name="Wu C.I."/>
            <person name="Wu G."/>
            <person name="Yamamoto D."/>
            <person name="Yang H.P."/>
            <person name="Yang S.P."/>
            <person name="Yorke J.A."/>
            <person name="Yoshida K."/>
            <person name="Zdobnov E."/>
            <person name="Zhang P."/>
            <person name="Zhang Y."/>
            <person name="Zimin A.V."/>
            <person name="Baldwin J."/>
            <person name="Abdouelleil A."/>
            <person name="Abdulkadir J."/>
            <person name="Abebe A."/>
            <person name="Abera B."/>
            <person name="Abreu J."/>
            <person name="Acer S.C."/>
            <person name="Aftuck L."/>
            <person name="Alexander A."/>
            <person name="An P."/>
            <person name="Anderson E."/>
            <person name="Anderson S."/>
            <person name="Arachi H."/>
            <person name="Azer M."/>
            <person name="Bachantsang P."/>
            <person name="Barry A."/>
            <person name="Bayul T."/>
            <person name="Berlin A."/>
            <person name="Bessette D."/>
            <person name="Bloom T."/>
            <person name="Blye J."/>
            <person name="Boguslavskiy L."/>
            <person name="Bonnet C."/>
            <person name="Boukhgalter B."/>
            <person name="Bourzgui I."/>
            <person name="Brown A."/>
            <person name="Cahill P."/>
            <person name="Channer S."/>
            <person name="Cheshatsang Y."/>
            <person name="Chuda L."/>
            <person name="Citroen M."/>
            <person name="Collymore A."/>
            <person name="Cooke P."/>
            <person name="Costello M."/>
            <person name="D'Aco K."/>
            <person name="Daza R."/>
            <person name="De Haan G."/>
            <person name="DeGray S."/>
            <person name="DeMaso C."/>
            <person name="Dhargay N."/>
            <person name="Dooley K."/>
            <person name="Dooley E."/>
            <person name="Doricent M."/>
            <person name="Dorje P."/>
            <person name="Dorjee K."/>
            <person name="Dupes A."/>
            <person name="Elong R."/>
            <person name="Falk J."/>
            <person name="Farina A."/>
            <person name="Faro S."/>
            <person name="Ferguson D."/>
            <person name="Fisher S."/>
            <person name="Foley C.D."/>
            <person name="Franke A."/>
            <person name="Friedrich D."/>
            <person name="Gadbois L."/>
            <person name="Gearin G."/>
            <person name="Gearin C.R."/>
            <person name="Giannoukos G."/>
            <person name="Goode T."/>
            <person name="Graham J."/>
            <person name="Grandbois E."/>
            <person name="Grewal S."/>
            <person name="Gyaltsen K."/>
            <person name="Hafez N."/>
            <person name="Hagos B."/>
            <person name="Hall J."/>
            <person name="Henson C."/>
            <person name="Hollinger A."/>
            <person name="Honan T."/>
            <person name="Huard M.D."/>
            <person name="Hughes L."/>
            <person name="Hurhula B."/>
            <person name="Husby M.E."/>
            <person name="Kamat A."/>
            <person name="Kanga B."/>
            <person name="Kashin S."/>
            <person name="Khazanovich D."/>
            <person name="Kisner P."/>
            <person name="Lance K."/>
            <person name="Lara M."/>
            <person name="Lee W."/>
            <person name="Lennon N."/>
            <person name="Letendre F."/>
            <person name="LeVine R."/>
            <person name="Lipovsky A."/>
            <person name="Liu X."/>
            <person name="Liu J."/>
            <person name="Liu S."/>
            <person name="Lokyitsang T."/>
            <person name="Lokyitsang Y."/>
            <person name="Lubonja R."/>
            <person name="Lui A."/>
            <person name="MacDonald P."/>
            <person name="Magnisalis V."/>
            <person name="Maru K."/>
            <person name="Matthews C."/>
            <person name="McCusker W."/>
            <person name="McDonough S."/>
            <person name="Mehta T."/>
            <person name="Meldrim J."/>
            <person name="Meneus L."/>
            <person name="Mihai O."/>
            <person name="Mihalev A."/>
            <person name="Mihova T."/>
            <person name="Mittelman R."/>
            <person name="Mlenga V."/>
            <person name="Montmayeur A."/>
            <person name="Mulrain L."/>
            <person name="Navidi A."/>
            <person name="Naylor J."/>
            <person name="Negash T."/>
            <person name="Nguyen T."/>
            <person name="Nguyen N."/>
            <person name="Nicol R."/>
            <person name="Norbu C."/>
            <person name="Norbu N."/>
            <person name="Novod N."/>
            <person name="O'Neill B."/>
            <person name="Osman S."/>
            <person name="Markiewicz E."/>
            <person name="Oyono O.L."/>
            <person name="Patti C."/>
            <person name="Phunkhang P."/>
            <person name="Pierre F."/>
            <person name="Priest M."/>
            <person name="Raghuraman S."/>
            <person name="Rege F."/>
            <person name="Reyes R."/>
            <person name="Rise C."/>
            <person name="Rogov P."/>
            <person name="Ross K."/>
            <person name="Ryan E."/>
            <person name="Settipalli S."/>
            <person name="Shea T."/>
            <person name="Sherpa N."/>
            <person name="Shi L."/>
            <person name="Shih D."/>
            <person name="Sparrow T."/>
            <person name="Spaulding J."/>
            <person name="Stalker J."/>
            <person name="Stange-Thomann N."/>
            <person name="Stavropoulos S."/>
            <person name="Stone C."/>
            <person name="Strader C."/>
            <person name="Tesfaye S."/>
            <person name="Thomson T."/>
            <person name="Thoulutsang Y."/>
            <person name="Thoulutsang D."/>
            <person name="Topham K."/>
            <person name="Topping I."/>
            <person name="Tsamla T."/>
            <person name="Vassiliev H."/>
            <person name="Vo A."/>
            <person name="Wangchuk T."/>
            <person name="Wangdi T."/>
            <person name="Weiand M."/>
            <person name="Wilkinson J."/>
            <person name="Wilson A."/>
            <person name="Yadav S."/>
            <person name="Young G."/>
            <person name="Yu Q."/>
            <person name="Zembek L."/>
            <person name="Zhong D."/>
            <person name="Zimmer A."/>
            <person name="Zwirko Z."/>
            <person name="Jaffe D.B."/>
            <person name="Alvarez P."/>
            <person name="Brockman W."/>
            <person name="Butler J."/>
            <person name="Chin C."/>
            <person name="Gnerre S."/>
            <person name="Grabherr M."/>
            <person name="Kleber M."/>
            <person name="Mauceli E."/>
            <person name="MacCallum I."/>
        </authorList>
    </citation>
    <scope>NUCLEOTIDE SEQUENCE [LARGE SCALE GENOMIC DNA]</scope>
    <source>
        <strain evidence="3">Tucson 15081-1352.22</strain>
    </source>
</reference>
<feature type="signal peptide" evidence="1">
    <location>
        <begin position="1"/>
        <end position="16"/>
    </location>
</feature>
<dbReference type="InterPro" id="IPR010512">
    <property type="entry name" value="DUF1091"/>
</dbReference>
<dbReference type="InParanoid" id="B4KIE9"/>
<dbReference type="eggNOG" id="ENOG502TB74">
    <property type="taxonomic scope" value="Eukaryota"/>
</dbReference>
<dbReference type="HOGENOM" id="CLU_129483_0_0_1"/>
<name>B4KIE9_DROMO</name>
<feature type="chain" id="PRO_5006456529" evidence="1">
    <location>
        <begin position="17"/>
        <end position="137"/>
    </location>
</feature>
<dbReference type="AlphaFoldDB" id="B4KIE9"/>
<keyword evidence="1" id="KW-0732">Signal</keyword>